<evidence type="ECO:0000259" key="9">
    <source>
        <dbReference type="PROSITE" id="PS50240"/>
    </source>
</evidence>
<dbReference type="InterPro" id="IPR050430">
    <property type="entry name" value="Peptidase_S1"/>
</dbReference>
<dbReference type="FunCoup" id="A0A6P7FUE7">
    <property type="interactions" value="37"/>
</dbReference>
<feature type="domain" description="Peptidase S1" evidence="9">
    <location>
        <begin position="91"/>
        <end position="313"/>
    </location>
</feature>
<reference evidence="10" key="1">
    <citation type="submission" date="2025-08" db="UniProtKB">
        <authorList>
            <consortium name="RefSeq"/>
        </authorList>
    </citation>
    <scope>IDENTIFICATION</scope>
    <source>
        <tissue evidence="10">Whole insect</tissue>
    </source>
</reference>
<evidence type="ECO:0000256" key="3">
    <source>
        <dbReference type="ARBA" id="ARBA00022729"/>
    </source>
</evidence>
<dbReference type="FunFam" id="2.40.10.10:FF:000077">
    <property type="entry name" value="Predicted protein"/>
    <property type="match status" value="1"/>
</dbReference>
<dbReference type="PROSITE" id="PS00135">
    <property type="entry name" value="TRYPSIN_SER"/>
    <property type="match status" value="1"/>
</dbReference>
<evidence type="ECO:0000256" key="5">
    <source>
        <dbReference type="ARBA" id="ARBA00022825"/>
    </source>
</evidence>
<gene>
    <name evidence="10" type="primary">LOC114334117</name>
</gene>
<evidence type="ECO:0000256" key="4">
    <source>
        <dbReference type="ARBA" id="ARBA00022801"/>
    </source>
</evidence>
<accession>A0A6P7FUE7</accession>
<dbReference type="SUPFAM" id="SSF50494">
    <property type="entry name" value="Trypsin-like serine proteases"/>
    <property type="match status" value="1"/>
</dbReference>
<dbReference type="Pfam" id="PF00089">
    <property type="entry name" value="Trypsin"/>
    <property type="match status" value="1"/>
</dbReference>
<evidence type="ECO:0000256" key="8">
    <source>
        <dbReference type="RuleBase" id="RU363034"/>
    </source>
</evidence>
<evidence type="ECO:0000256" key="6">
    <source>
        <dbReference type="ARBA" id="ARBA00023145"/>
    </source>
</evidence>
<keyword evidence="5 8" id="KW-0720">Serine protease</keyword>
<dbReference type="PROSITE" id="PS00134">
    <property type="entry name" value="TRYPSIN_HIS"/>
    <property type="match status" value="1"/>
</dbReference>
<keyword evidence="7" id="KW-1015">Disulfide bond</keyword>
<dbReference type="PANTHER" id="PTHR24276:SF91">
    <property type="entry name" value="AT26814P-RELATED"/>
    <property type="match status" value="1"/>
</dbReference>
<dbReference type="Gene3D" id="2.40.10.10">
    <property type="entry name" value="Trypsin-like serine proteases"/>
    <property type="match status" value="1"/>
</dbReference>
<dbReference type="InterPro" id="IPR009003">
    <property type="entry name" value="Peptidase_S1_PA"/>
</dbReference>
<dbReference type="RefSeq" id="XP_028139941.1">
    <property type="nucleotide sequence ID" value="XM_028284140.1"/>
</dbReference>
<keyword evidence="6" id="KW-0865">Zymogen</keyword>
<evidence type="ECO:0000256" key="1">
    <source>
        <dbReference type="ARBA" id="ARBA00007664"/>
    </source>
</evidence>
<keyword evidence="3" id="KW-0732">Signal</keyword>
<dbReference type="InterPro" id="IPR033116">
    <property type="entry name" value="TRYPSIN_SER"/>
</dbReference>
<sequence length="314" mass="34394">MEVKQEVSDKTFQAEIYCNDVDDDPLDICKIKIKEEPLRESTHDTFDYVALKDDIKTELKQEEHKLPSSQERHTNPICDDQLPSDSYGGKIVGGVESDIDFYPYQLSLQYLGLHSCGASLIAPTWVLTAAHCVYRVFTPFISIRAGATARQTGGEVIRVKKKFMHKLYDDKTIDYDIALLELQEPADPDYAEAVSLPEEGSDVKGGDIGTIVGWGFTSEKGTASSSLRVTEIPILHQSDCKRVMGKLITDRMFCAGLVKGGKDACQGDSGGPFVVDGVQVGIISWGSGCGEARRPGVYTNVAALRSYIKQVSGI</sequence>
<keyword evidence="4 8" id="KW-0378">Hydrolase</keyword>
<dbReference type="InterPro" id="IPR001254">
    <property type="entry name" value="Trypsin_dom"/>
</dbReference>
<protein>
    <submittedName>
        <fullName evidence="10">Trypsin-1-like isoform X1</fullName>
    </submittedName>
</protein>
<dbReference type="PROSITE" id="PS00387">
    <property type="entry name" value="PPASE"/>
    <property type="match status" value="1"/>
</dbReference>
<evidence type="ECO:0000313" key="10">
    <source>
        <dbReference type="RefSeq" id="XP_028139941.1"/>
    </source>
</evidence>
<evidence type="ECO:0000256" key="2">
    <source>
        <dbReference type="ARBA" id="ARBA00022670"/>
    </source>
</evidence>
<dbReference type="CDD" id="cd00190">
    <property type="entry name" value="Tryp_SPc"/>
    <property type="match status" value="1"/>
</dbReference>
<dbReference type="InParanoid" id="A0A6P7FUE7"/>
<dbReference type="InterPro" id="IPR018114">
    <property type="entry name" value="TRYPSIN_HIS"/>
</dbReference>
<name>A0A6P7FUE7_DIAVI</name>
<comment type="similarity">
    <text evidence="1">Belongs to the peptidase S1 family.</text>
</comment>
<dbReference type="GO" id="GO:0004252">
    <property type="term" value="F:serine-type endopeptidase activity"/>
    <property type="evidence" value="ECO:0007669"/>
    <property type="project" value="InterPro"/>
</dbReference>
<proteinExistence type="inferred from homology"/>
<organism evidence="10">
    <name type="scientific">Diabrotica virgifera virgifera</name>
    <name type="common">western corn rootworm</name>
    <dbReference type="NCBI Taxonomy" id="50390"/>
    <lineage>
        <taxon>Eukaryota</taxon>
        <taxon>Metazoa</taxon>
        <taxon>Ecdysozoa</taxon>
        <taxon>Arthropoda</taxon>
        <taxon>Hexapoda</taxon>
        <taxon>Insecta</taxon>
        <taxon>Pterygota</taxon>
        <taxon>Neoptera</taxon>
        <taxon>Endopterygota</taxon>
        <taxon>Coleoptera</taxon>
        <taxon>Polyphaga</taxon>
        <taxon>Cucujiformia</taxon>
        <taxon>Chrysomeloidea</taxon>
        <taxon>Chrysomelidae</taxon>
        <taxon>Galerucinae</taxon>
        <taxon>Diabroticina</taxon>
        <taxon>Diabroticites</taxon>
        <taxon>Diabrotica</taxon>
    </lineage>
</organism>
<dbReference type="SMART" id="SM00020">
    <property type="entry name" value="Tryp_SPc"/>
    <property type="match status" value="1"/>
</dbReference>
<dbReference type="InterPro" id="IPR001314">
    <property type="entry name" value="Peptidase_S1A"/>
</dbReference>
<dbReference type="AlphaFoldDB" id="A0A6P7FUE7"/>
<dbReference type="PROSITE" id="PS50240">
    <property type="entry name" value="TRYPSIN_DOM"/>
    <property type="match status" value="1"/>
</dbReference>
<dbReference type="GO" id="GO:0006508">
    <property type="term" value="P:proteolysis"/>
    <property type="evidence" value="ECO:0007669"/>
    <property type="project" value="UniProtKB-KW"/>
</dbReference>
<dbReference type="PANTHER" id="PTHR24276">
    <property type="entry name" value="POLYSERASE-RELATED"/>
    <property type="match status" value="1"/>
</dbReference>
<evidence type="ECO:0000256" key="7">
    <source>
        <dbReference type="ARBA" id="ARBA00023157"/>
    </source>
</evidence>
<dbReference type="InterPro" id="IPR043504">
    <property type="entry name" value="Peptidase_S1_PA_chymotrypsin"/>
</dbReference>
<keyword evidence="2 8" id="KW-0645">Protease</keyword>
<dbReference type="PRINTS" id="PR00722">
    <property type="entry name" value="CHYMOTRYPSIN"/>
</dbReference>